<comment type="caution">
    <text evidence="2">The sequence shown here is derived from an EMBL/GenBank/DDBJ whole genome shotgun (WGS) entry which is preliminary data.</text>
</comment>
<organism evidence="2 3">
    <name type="scientific">Streptomyces viridiviolaceus</name>
    <dbReference type="NCBI Taxonomy" id="68282"/>
    <lineage>
        <taxon>Bacteria</taxon>
        <taxon>Bacillati</taxon>
        <taxon>Actinomycetota</taxon>
        <taxon>Actinomycetes</taxon>
        <taxon>Kitasatosporales</taxon>
        <taxon>Streptomycetaceae</taxon>
        <taxon>Streptomyces</taxon>
    </lineage>
</organism>
<evidence type="ECO:0000313" key="3">
    <source>
        <dbReference type="Proteomes" id="UP001596409"/>
    </source>
</evidence>
<reference evidence="3" key="1">
    <citation type="journal article" date="2019" name="Int. J. Syst. Evol. Microbiol.">
        <title>The Global Catalogue of Microorganisms (GCM) 10K type strain sequencing project: providing services to taxonomists for standard genome sequencing and annotation.</title>
        <authorList>
            <consortium name="The Broad Institute Genomics Platform"/>
            <consortium name="The Broad Institute Genome Sequencing Center for Infectious Disease"/>
            <person name="Wu L."/>
            <person name="Ma J."/>
        </authorList>
    </citation>
    <scope>NUCLEOTIDE SEQUENCE [LARGE SCALE GENOMIC DNA]</scope>
    <source>
        <strain evidence="3">JCM 4855</strain>
    </source>
</reference>
<evidence type="ECO:0000256" key="1">
    <source>
        <dbReference type="SAM" id="MobiDB-lite"/>
    </source>
</evidence>
<dbReference type="EMBL" id="JBHSYM010000057">
    <property type="protein sequence ID" value="MFC7014876.1"/>
    <property type="molecule type" value="Genomic_DNA"/>
</dbReference>
<proteinExistence type="predicted"/>
<feature type="region of interest" description="Disordered" evidence="1">
    <location>
        <begin position="1"/>
        <end position="69"/>
    </location>
</feature>
<gene>
    <name evidence="2" type="ORF">ACFQMH_24840</name>
</gene>
<evidence type="ECO:0008006" key="4">
    <source>
        <dbReference type="Google" id="ProtNLM"/>
    </source>
</evidence>
<feature type="compositionally biased region" description="Basic and acidic residues" evidence="1">
    <location>
        <begin position="49"/>
        <end position="69"/>
    </location>
</feature>
<name>A0ABW2E481_9ACTN</name>
<accession>A0ABW2E481</accession>
<feature type="compositionally biased region" description="Basic and acidic residues" evidence="1">
    <location>
        <begin position="1"/>
        <end position="16"/>
    </location>
</feature>
<dbReference type="Proteomes" id="UP001596409">
    <property type="component" value="Unassembled WGS sequence"/>
</dbReference>
<dbReference type="RefSeq" id="WP_189875176.1">
    <property type="nucleotide sequence ID" value="NZ_BMWA01000016.1"/>
</dbReference>
<keyword evidence="3" id="KW-1185">Reference proteome</keyword>
<protein>
    <recommendedName>
        <fullName evidence="4">Lipoprotein</fullName>
    </recommendedName>
</protein>
<sequence length="326" mass="34382">MKISHDAATRGDRQSQRTDPGPGSVRHRGETPPHRTALLATGTIGGCSSEKEDSRAEHVRSAAPSVEREARAQQVADAWDGSIAAEAWRKGYYPTGEAIQLPDNGLSSATDKRAYEDQNFLLRGNLPAATRKDGQVTWKGGGSITLPLVDARAACGMDRNGSGAPYLTVTGARLGEMTVATSRGPATVPAWLFALEGYDTALKRMAVSPSKLPESPIKQSARVSSGQLLPLGRLVGVADACRTVTVPANHGSCDDGPGVDVLETNGSVVLSAFIVEARKGPWTGEMNGESVTVVLNRPVGSRVMLDAFTGRPVPFDGPNSQSPSWR</sequence>
<evidence type="ECO:0000313" key="2">
    <source>
        <dbReference type="EMBL" id="MFC7014876.1"/>
    </source>
</evidence>